<name>A0ABQ9WEL9_SAGOE</name>
<protein>
    <submittedName>
        <fullName evidence="2">Uncharacterized protein</fullName>
    </submittedName>
</protein>
<sequence length="80" mass="7791">MDSQKVSGGGDPEASGTSRAGIGWAGPLARVGGGSAEWVRPDRAGPGVQAAAAAAEEGEAARPLSVRERRGAHTAAGTAP</sequence>
<feature type="region of interest" description="Disordered" evidence="1">
    <location>
        <begin position="1"/>
        <end position="26"/>
    </location>
</feature>
<dbReference type="EMBL" id="JASSZA010000001">
    <property type="protein sequence ID" value="KAK2120104.1"/>
    <property type="molecule type" value="Genomic_DNA"/>
</dbReference>
<dbReference type="Proteomes" id="UP001266305">
    <property type="component" value="Unassembled WGS sequence"/>
</dbReference>
<proteinExistence type="predicted"/>
<evidence type="ECO:0000313" key="3">
    <source>
        <dbReference type="Proteomes" id="UP001266305"/>
    </source>
</evidence>
<gene>
    <name evidence="2" type="ORF">P7K49_001490</name>
</gene>
<keyword evidence="3" id="KW-1185">Reference proteome</keyword>
<accession>A0ABQ9WEL9</accession>
<organism evidence="2 3">
    <name type="scientific">Saguinus oedipus</name>
    <name type="common">Cotton-top tamarin</name>
    <name type="synonym">Oedipomidas oedipus</name>
    <dbReference type="NCBI Taxonomy" id="9490"/>
    <lineage>
        <taxon>Eukaryota</taxon>
        <taxon>Metazoa</taxon>
        <taxon>Chordata</taxon>
        <taxon>Craniata</taxon>
        <taxon>Vertebrata</taxon>
        <taxon>Euteleostomi</taxon>
        <taxon>Mammalia</taxon>
        <taxon>Eutheria</taxon>
        <taxon>Euarchontoglires</taxon>
        <taxon>Primates</taxon>
        <taxon>Haplorrhini</taxon>
        <taxon>Platyrrhini</taxon>
        <taxon>Cebidae</taxon>
        <taxon>Callitrichinae</taxon>
        <taxon>Saguinus</taxon>
    </lineage>
</organism>
<feature type="non-terminal residue" evidence="2">
    <location>
        <position position="80"/>
    </location>
</feature>
<evidence type="ECO:0000256" key="1">
    <source>
        <dbReference type="SAM" id="MobiDB-lite"/>
    </source>
</evidence>
<evidence type="ECO:0000313" key="2">
    <source>
        <dbReference type="EMBL" id="KAK2120104.1"/>
    </source>
</evidence>
<feature type="region of interest" description="Disordered" evidence="1">
    <location>
        <begin position="42"/>
        <end position="80"/>
    </location>
</feature>
<reference evidence="2 3" key="1">
    <citation type="submission" date="2023-05" db="EMBL/GenBank/DDBJ databases">
        <title>B98-5 Cell Line De Novo Hybrid Assembly: An Optical Mapping Approach.</title>
        <authorList>
            <person name="Kananen K."/>
            <person name="Auerbach J.A."/>
            <person name="Kautto E."/>
            <person name="Blachly J.S."/>
        </authorList>
    </citation>
    <scope>NUCLEOTIDE SEQUENCE [LARGE SCALE GENOMIC DNA]</scope>
    <source>
        <strain evidence="2">B95-8</strain>
        <tissue evidence="2">Cell line</tissue>
    </source>
</reference>
<comment type="caution">
    <text evidence="2">The sequence shown here is derived from an EMBL/GenBank/DDBJ whole genome shotgun (WGS) entry which is preliminary data.</text>
</comment>